<dbReference type="Pfam" id="PF02984">
    <property type="entry name" value="Cyclin_C"/>
    <property type="match status" value="1"/>
</dbReference>
<feature type="domain" description="Cyclin-like" evidence="6">
    <location>
        <begin position="180"/>
        <end position="252"/>
    </location>
</feature>
<dbReference type="FunFam" id="1.10.472.10:FF:000010">
    <property type="entry name" value="G1/S-specific cyclin Cln1"/>
    <property type="match status" value="1"/>
</dbReference>
<keyword evidence="9" id="KW-1185">Reference proteome</keyword>
<keyword evidence="1" id="KW-0132">Cell division</keyword>
<dbReference type="InterPro" id="IPR039361">
    <property type="entry name" value="Cyclin"/>
</dbReference>
<name>A0A182QNY8_9DIPT</name>
<dbReference type="AlphaFoldDB" id="A0A182QNY8"/>
<dbReference type="STRING" id="69004.A0A182QNY8"/>
<evidence type="ECO:0000256" key="5">
    <source>
        <dbReference type="SAM" id="MobiDB-lite"/>
    </source>
</evidence>
<proteinExistence type="inferred from homology"/>
<evidence type="ECO:0000259" key="6">
    <source>
        <dbReference type="SMART" id="SM00385"/>
    </source>
</evidence>
<comment type="similarity">
    <text evidence="4">Belongs to the cyclin family.</text>
</comment>
<evidence type="ECO:0000256" key="2">
    <source>
        <dbReference type="ARBA" id="ARBA00023127"/>
    </source>
</evidence>
<dbReference type="SMART" id="SM01332">
    <property type="entry name" value="Cyclin_C"/>
    <property type="match status" value="1"/>
</dbReference>
<evidence type="ECO:0000313" key="9">
    <source>
        <dbReference type="Proteomes" id="UP000075886"/>
    </source>
</evidence>
<dbReference type="InterPro" id="IPR036915">
    <property type="entry name" value="Cyclin-like_sf"/>
</dbReference>
<dbReference type="PANTHER" id="PTHR10177">
    <property type="entry name" value="CYCLINS"/>
    <property type="match status" value="1"/>
</dbReference>
<dbReference type="GO" id="GO:0051301">
    <property type="term" value="P:cell division"/>
    <property type="evidence" value="ECO:0007669"/>
    <property type="project" value="UniProtKB-KW"/>
</dbReference>
<feature type="domain" description="Cyclin-like" evidence="6">
    <location>
        <begin position="49"/>
        <end position="135"/>
    </location>
</feature>
<evidence type="ECO:0000256" key="3">
    <source>
        <dbReference type="ARBA" id="ARBA00023306"/>
    </source>
</evidence>
<dbReference type="Pfam" id="PF00134">
    <property type="entry name" value="Cyclin_N"/>
    <property type="match status" value="1"/>
</dbReference>
<dbReference type="Gene3D" id="1.10.472.10">
    <property type="entry name" value="Cyclin-like"/>
    <property type="match status" value="2"/>
</dbReference>
<dbReference type="SMART" id="SM00385">
    <property type="entry name" value="CYCLIN"/>
    <property type="match status" value="2"/>
</dbReference>
<accession>A0A182QNY8</accession>
<organism evidence="8 9">
    <name type="scientific">Anopheles farauti</name>
    <dbReference type="NCBI Taxonomy" id="69004"/>
    <lineage>
        <taxon>Eukaryota</taxon>
        <taxon>Metazoa</taxon>
        <taxon>Ecdysozoa</taxon>
        <taxon>Arthropoda</taxon>
        <taxon>Hexapoda</taxon>
        <taxon>Insecta</taxon>
        <taxon>Pterygota</taxon>
        <taxon>Neoptera</taxon>
        <taxon>Endopterygota</taxon>
        <taxon>Diptera</taxon>
        <taxon>Nematocera</taxon>
        <taxon>Culicoidea</taxon>
        <taxon>Culicidae</taxon>
        <taxon>Anophelinae</taxon>
        <taxon>Anopheles</taxon>
    </lineage>
</organism>
<feature type="region of interest" description="Disordered" evidence="5">
    <location>
        <begin position="273"/>
        <end position="309"/>
    </location>
</feature>
<dbReference type="EnsemblMetazoa" id="AFAF013983-RA">
    <property type="protein sequence ID" value="AFAF013983-PA"/>
    <property type="gene ID" value="AFAF013983"/>
</dbReference>
<dbReference type="VEuPathDB" id="VectorBase:AFAF013983"/>
<protein>
    <recommendedName>
        <fullName evidence="10">Cyclin-like domain-containing protein</fullName>
    </recommendedName>
</protein>
<reference evidence="8" key="2">
    <citation type="submission" date="2020-05" db="UniProtKB">
        <authorList>
            <consortium name="EnsemblMetazoa"/>
        </authorList>
    </citation>
    <scope>IDENTIFICATION</scope>
    <source>
        <strain evidence="8">FAR1</strain>
    </source>
</reference>
<dbReference type="SUPFAM" id="SSF47954">
    <property type="entry name" value="Cyclin-like"/>
    <property type="match status" value="2"/>
</dbReference>
<feature type="compositionally biased region" description="Low complexity" evidence="5">
    <location>
        <begin position="281"/>
        <end position="292"/>
    </location>
</feature>
<dbReference type="Proteomes" id="UP000075886">
    <property type="component" value="Unassembled WGS sequence"/>
</dbReference>
<evidence type="ECO:0000259" key="7">
    <source>
        <dbReference type="SMART" id="SM01332"/>
    </source>
</evidence>
<evidence type="ECO:0000256" key="4">
    <source>
        <dbReference type="RuleBase" id="RU000383"/>
    </source>
</evidence>
<dbReference type="InterPro" id="IPR006671">
    <property type="entry name" value="Cyclin_N"/>
</dbReference>
<dbReference type="EMBL" id="AXCN02000007">
    <property type="status" value="NOT_ANNOTATED_CDS"/>
    <property type="molecule type" value="Genomic_DNA"/>
</dbReference>
<dbReference type="CDD" id="cd20528">
    <property type="entry name" value="CYCLIN_CCNJ-like_rpt1"/>
    <property type="match status" value="1"/>
</dbReference>
<keyword evidence="3" id="KW-0131">Cell cycle</keyword>
<reference evidence="9" key="1">
    <citation type="submission" date="2014-01" db="EMBL/GenBank/DDBJ databases">
        <title>The Genome Sequence of Anopheles farauti FAR1 (V2).</title>
        <authorList>
            <consortium name="The Broad Institute Genomics Platform"/>
            <person name="Neafsey D.E."/>
            <person name="Besansky N."/>
            <person name="Howell P."/>
            <person name="Walton C."/>
            <person name="Young S.K."/>
            <person name="Zeng Q."/>
            <person name="Gargeya S."/>
            <person name="Fitzgerald M."/>
            <person name="Haas B."/>
            <person name="Abouelleil A."/>
            <person name="Allen A.W."/>
            <person name="Alvarado L."/>
            <person name="Arachchi H.M."/>
            <person name="Berlin A.M."/>
            <person name="Chapman S.B."/>
            <person name="Gainer-Dewar J."/>
            <person name="Goldberg J."/>
            <person name="Griggs A."/>
            <person name="Gujja S."/>
            <person name="Hansen M."/>
            <person name="Howarth C."/>
            <person name="Imamovic A."/>
            <person name="Ireland A."/>
            <person name="Larimer J."/>
            <person name="McCowan C."/>
            <person name="Murphy C."/>
            <person name="Pearson M."/>
            <person name="Poon T.W."/>
            <person name="Priest M."/>
            <person name="Roberts A."/>
            <person name="Saif S."/>
            <person name="Shea T."/>
            <person name="Sisk P."/>
            <person name="Sykes S."/>
            <person name="Wortman J."/>
            <person name="Nusbaum C."/>
            <person name="Birren B."/>
        </authorList>
    </citation>
    <scope>NUCLEOTIDE SEQUENCE [LARGE SCALE GENOMIC DNA]</scope>
    <source>
        <strain evidence="9">FAR1</strain>
    </source>
</reference>
<dbReference type="GO" id="GO:0019887">
    <property type="term" value="F:protein kinase regulator activity"/>
    <property type="evidence" value="ECO:0007669"/>
    <property type="project" value="UniProtKB-ARBA"/>
</dbReference>
<feature type="domain" description="Cyclin C-terminal" evidence="7">
    <location>
        <begin position="144"/>
        <end position="292"/>
    </location>
</feature>
<dbReference type="InterPro" id="IPR004367">
    <property type="entry name" value="Cyclin_C-dom"/>
</dbReference>
<dbReference type="InterPro" id="IPR013763">
    <property type="entry name" value="Cyclin-like_dom"/>
</dbReference>
<feature type="region of interest" description="Disordered" evidence="5">
    <location>
        <begin position="329"/>
        <end position="354"/>
    </location>
</feature>
<evidence type="ECO:0008006" key="10">
    <source>
        <dbReference type="Google" id="ProtNLM"/>
    </source>
</evidence>
<evidence type="ECO:0000313" key="8">
    <source>
        <dbReference type="EnsemblMetazoa" id="AFAF013983-PA"/>
    </source>
</evidence>
<keyword evidence="2 4" id="KW-0195">Cyclin</keyword>
<dbReference type="GO" id="GO:0051726">
    <property type="term" value="P:regulation of cell cycle"/>
    <property type="evidence" value="ECO:0007669"/>
    <property type="project" value="UniProtKB-ARBA"/>
</dbReference>
<dbReference type="CDD" id="cd20529">
    <property type="entry name" value="CYCLIN_CCNJ-like_rpt2"/>
    <property type="match status" value="1"/>
</dbReference>
<sequence>MDLSNKLGNGIGCTDYDDDILEMLKESEANRKEIKYIAPQLQYRTSVVQLIRNVGKEQSYRRTTIHLAIHLLDVFMSSHTIPKRRLKLVALTCLYVACKVEENDSNVPSPGKLNSFVRNVYRPLDFLNLEVRMLKFFNWHLTIPSAATFLDIFDLHSFDRKEYAAIIRDNHATVPSSFDGYVRRINQTAGEILDASLRNYTLSQIRPSVLAAACLAAARFLTQNVSIWTDRLTRLTGYTENQLLVLYEKLIFDVTARSSTPLSKYSFSDAGYLSAPDDGSSSRSRSSTSSESELTDESDSSSDTSIGKRNSENRYKRTCLICGASIVSSVGNDERGGKRRKLADNDWSWTNDSN</sequence>
<evidence type="ECO:0000256" key="1">
    <source>
        <dbReference type="ARBA" id="ARBA00022618"/>
    </source>
</evidence>